<keyword evidence="2" id="KW-1133">Transmembrane helix</keyword>
<dbReference type="PANTHER" id="PTHR34351:SF1">
    <property type="entry name" value="SLR1927 PROTEIN"/>
    <property type="match status" value="1"/>
</dbReference>
<feature type="compositionally biased region" description="Pro residues" evidence="1">
    <location>
        <begin position="374"/>
        <end position="383"/>
    </location>
</feature>
<keyword evidence="2" id="KW-0812">Transmembrane</keyword>
<dbReference type="OrthoDB" id="5298497at2"/>
<protein>
    <submittedName>
        <fullName evidence="3">Uncharacterized protein (DUF58 family)</fullName>
    </submittedName>
</protein>
<dbReference type="EMBL" id="SGWV01000007">
    <property type="protein sequence ID" value="RZS58703.1"/>
    <property type="molecule type" value="Genomic_DNA"/>
</dbReference>
<accession>A0A4Q7LVV9</accession>
<dbReference type="RefSeq" id="WP_130480820.1">
    <property type="nucleotide sequence ID" value="NZ_SGWV01000007.1"/>
</dbReference>
<feature type="region of interest" description="Disordered" evidence="1">
    <location>
        <begin position="358"/>
        <end position="424"/>
    </location>
</feature>
<evidence type="ECO:0000313" key="4">
    <source>
        <dbReference type="Proteomes" id="UP000293433"/>
    </source>
</evidence>
<evidence type="ECO:0000256" key="1">
    <source>
        <dbReference type="SAM" id="MobiDB-lite"/>
    </source>
</evidence>
<feature type="transmembrane region" description="Helical" evidence="2">
    <location>
        <begin position="67"/>
        <end position="85"/>
    </location>
</feature>
<dbReference type="PANTHER" id="PTHR34351">
    <property type="entry name" value="SLR1927 PROTEIN-RELATED"/>
    <property type="match status" value="1"/>
</dbReference>
<organism evidence="3 4">
    <name type="scientific">Sphaerotilus mobilis</name>
    <dbReference type="NCBI Taxonomy" id="47994"/>
    <lineage>
        <taxon>Bacteria</taxon>
        <taxon>Pseudomonadati</taxon>
        <taxon>Pseudomonadota</taxon>
        <taxon>Betaproteobacteria</taxon>
        <taxon>Burkholderiales</taxon>
        <taxon>Sphaerotilaceae</taxon>
        <taxon>Sphaerotilus</taxon>
    </lineage>
</organism>
<evidence type="ECO:0000256" key="2">
    <source>
        <dbReference type="SAM" id="Phobius"/>
    </source>
</evidence>
<keyword evidence="2" id="KW-0472">Membrane</keyword>
<sequence>MGGQVWTCLRAAWHRRWQGWWLARHPPSAATTLTQRNVYILPTPAGWLYGLLLVALLLGSINYQLNLGHLLTFLLAGAGVVALHATHATLRGLRIGLTGPTVRQGHVGEALELPLQLVDTQARGALARAVFLGRHGIALSWPDADVLAVDGPLSLAGRPAAAADAAPAWTPRERGPQAWPRLRIETRYPLGLLRAWSFWRPDGELLAWPAPESDPPALPAFADLDGAADLPNDVAPPTPLPHVAADLPEPDGVRPWRDGDRPSQVLWRRSARLLDHGGELLVRDLRPPPPQGRVLHWRQTADLGDDTEARLSRLCAWVLMAERAGLRWALMLPDQQLPEGEGASHRLACLDALARAFPSDEGQTPNGPSAGPLPNRPAIPPGDRPTYPSDEGQTPSGPSAGPLPSRPAIPSGDRPTYPSDEGPT</sequence>
<gene>
    <name evidence="3" type="ORF">EV685_1000</name>
</gene>
<evidence type="ECO:0000313" key="3">
    <source>
        <dbReference type="EMBL" id="RZS58703.1"/>
    </source>
</evidence>
<comment type="caution">
    <text evidence="3">The sequence shown here is derived from an EMBL/GenBank/DDBJ whole genome shotgun (WGS) entry which is preliminary data.</text>
</comment>
<proteinExistence type="predicted"/>
<keyword evidence="4" id="KW-1185">Reference proteome</keyword>
<dbReference type="AlphaFoldDB" id="A0A4Q7LVV9"/>
<name>A0A4Q7LVV9_9BURK</name>
<reference evidence="3 4" key="1">
    <citation type="submission" date="2019-02" db="EMBL/GenBank/DDBJ databases">
        <title>Genomic Encyclopedia of Type Strains, Phase IV (KMG-IV): sequencing the most valuable type-strain genomes for metagenomic binning, comparative biology and taxonomic classification.</title>
        <authorList>
            <person name="Goeker M."/>
        </authorList>
    </citation>
    <scope>NUCLEOTIDE SEQUENCE [LARGE SCALE GENOMIC DNA]</scope>
    <source>
        <strain evidence="3 4">DSM 10617</strain>
    </source>
</reference>
<dbReference type="Proteomes" id="UP000293433">
    <property type="component" value="Unassembled WGS sequence"/>
</dbReference>
<feature type="transmembrane region" description="Helical" evidence="2">
    <location>
        <begin position="38"/>
        <end position="61"/>
    </location>
</feature>